<sequence length="55" mass="6174">EPDDSPSSSSSNSASKSSTDSQEYKPINFIPPEIDPKIFDQPFNFDDNPNNWIIL</sequence>
<reference evidence="2" key="1">
    <citation type="submission" date="2021-06" db="EMBL/GenBank/DDBJ databases">
        <authorList>
            <person name="Kallberg Y."/>
            <person name="Tangrot J."/>
            <person name="Rosling A."/>
        </authorList>
    </citation>
    <scope>NUCLEOTIDE SEQUENCE</scope>
    <source>
        <strain evidence="2">FL130A</strain>
    </source>
</reference>
<gene>
    <name evidence="2" type="ORF">ALEPTO_LOCUS13392</name>
</gene>
<evidence type="ECO:0000313" key="2">
    <source>
        <dbReference type="EMBL" id="CAG8753651.1"/>
    </source>
</evidence>
<evidence type="ECO:0000313" key="3">
    <source>
        <dbReference type="Proteomes" id="UP000789508"/>
    </source>
</evidence>
<comment type="caution">
    <text evidence="2">The sequence shown here is derived from an EMBL/GenBank/DDBJ whole genome shotgun (WGS) entry which is preliminary data.</text>
</comment>
<feature type="compositionally biased region" description="Low complexity" evidence="1">
    <location>
        <begin position="1"/>
        <end position="21"/>
    </location>
</feature>
<proteinExistence type="predicted"/>
<name>A0A9N9IX15_9GLOM</name>
<dbReference type="AlphaFoldDB" id="A0A9N9IX15"/>
<protein>
    <submittedName>
        <fullName evidence="2">7092_t:CDS:1</fullName>
    </submittedName>
</protein>
<feature type="region of interest" description="Disordered" evidence="1">
    <location>
        <begin position="1"/>
        <end position="31"/>
    </location>
</feature>
<feature type="non-terminal residue" evidence="2">
    <location>
        <position position="1"/>
    </location>
</feature>
<keyword evidence="3" id="KW-1185">Reference proteome</keyword>
<organism evidence="2 3">
    <name type="scientific">Ambispora leptoticha</name>
    <dbReference type="NCBI Taxonomy" id="144679"/>
    <lineage>
        <taxon>Eukaryota</taxon>
        <taxon>Fungi</taxon>
        <taxon>Fungi incertae sedis</taxon>
        <taxon>Mucoromycota</taxon>
        <taxon>Glomeromycotina</taxon>
        <taxon>Glomeromycetes</taxon>
        <taxon>Archaeosporales</taxon>
        <taxon>Ambisporaceae</taxon>
        <taxon>Ambispora</taxon>
    </lineage>
</organism>
<evidence type="ECO:0000256" key="1">
    <source>
        <dbReference type="SAM" id="MobiDB-lite"/>
    </source>
</evidence>
<dbReference type="Proteomes" id="UP000789508">
    <property type="component" value="Unassembled WGS sequence"/>
</dbReference>
<dbReference type="EMBL" id="CAJVPS010042230">
    <property type="protein sequence ID" value="CAG8753651.1"/>
    <property type="molecule type" value="Genomic_DNA"/>
</dbReference>
<accession>A0A9N9IX15</accession>